<dbReference type="Gene3D" id="3.90.320.10">
    <property type="match status" value="1"/>
</dbReference>
<dbReference type="GeneID" id="61637636"/>
<dbReference type="SUPFAM" id="SSF52980">
    <property type="entry name" value="Restriction endonuclease-like"/>
    <property type="match status" value="1"/>
</dbReference>
<dbReference type="AlphaFoldDB" id="A0A3M3XDS5"/>
<dbReference type="EMBL" id="LS483372">
    <property type="protein sequence ID" value="SQF90267.1"/>
    <property type="molecule type" value="Genomic_DNA"/>
</dbReference>
<keyword evidence="1" id="KW-0540">Nuclease</keyword>
<dbReference type="Proteomes" id="UP000248640">
    <property type="component" value="Chromosome 1"/>
</dbReference>
<evidence type="ECO:0000313" key="2">
    <source>
        <dbReference type="Proteomes" id="UP000248640"/>
    </source>
</evidence>
<name>A0A3M3XDS5_PSEFL</name>
<accession>A0A3M3XDS5</accession>
<proteinExistence type="predicted"/>
<reference evidence="1 2" key="1">
    <citation type="submission" date="2018-06" db="EMBL/GenBank/DDBJ databases">
        <authorList>
            <consortium name="Pathogen Informatics"/>
            <person name="Doyle S."/>
        </authorList>
    </citation>
    <scope>NUCLEOTIDE SEQUENCE [LARGE SCALE GENOMIC DNA]</scope>
    <source>
        <strain evidence="1 2">NCTC10038</strain>
    </source>
</reference>
<dbReference type="RefSeq" id="WP_053254916.1">
    <property type="nucleotide sequence ID" value="NZ_CBCRXZ010000015.1"/>
</dbReference>
<gene>
    <name evidence="1" type="ORF">NCTC10038_01664</name>
</gene>
<keyword evidence="1" id="KW-0269">Exonuclease</keyword>
<dbReference type="PANTHER" id="PTHR46609:SF6">
    <property type="entry name" value="EXONUCLEASE, PHAGE-TYPE_RECB, C-TERMINAL DOMAIN-CONTAINING PROTEIN-RELATED"/>
    <property type="match status" value="1"/>
</dbReference>
<dbReference type="Pfam" id="PF09588">
    <property type="entry name" value="YqaJ"/>
    <property type="match status" value="1"/>
</dbReference>
<dbReference type="InterPro" id="IPR011335">
    <property type="entry name" value="Restrct_endonuc-II-like"/>
</dbReference>
<dbReference type="GO" id="GO:0004527">
    <property type="term" value="F:exonuclease activity"/>
    <property type="evidence" value="ECO:0007669"/>
    <property type="project" value="UniProtKB-KW"/>
</dbReference>
<keyword evidence="1" id="KW-0378">Hydrolase</keyword>
<evidence type="ECO:0000313" key="1">
    <source>
        <dbReference type="EMBL" id="SQF90267.1"/>
    </source>
</evidence>
<dbReference type="InterPro" id="IPR011604">
    <property type="entry name" value="PDDEXK-like_dom_sf"/>
</dbReference>
<sequence>MNRVWHDVPQNTEAWQALRLGKATASNFGCIMANDGAAFGEPAKKYALQLALELATGRKAEFSFSTDHMERGHEQEPVARMLYEDAEFVTVTNGGFFDCGDYGDSPDGRVGNKGLIEIKSVTAAVHYATLKRGSFDPAYRWQLVGHLDCADCDWVDFISFCSEFPDASQLIVYRSDRDDFKEELKRLAERRAKFLELVQTTLKSIPR</sequence>
<dbReference type="InterPro" id="IPR019080">
    <property type="entry name" value="YqaJ_viral_recombinase"/>
</dbReference>
<dbReference type="InterPro" id="IPR051703">
    <property type="entry name" value="NF-kappa-B_Signaling_Reg"/>
</dbReference>
<protein>
    <submittedName>
        <fullName evidence="1">Exonuclease, phage-type</fullName>
    </submittedName>
</protein>
<organism evidence="1 2">
    <name type="scientific">Pseudomonas fluorescens</name>
    <dbReference type="NCBI Taxonomy" id="294"/>
    <lineage>
        <taxon>Bacteria</taxon>
        <taxon>Pseudomonadati</taxon>
        <taxon>Pseudomonadota</taxon>
        <taxon>Gammaproteobacteria</taxon>
        <taxon>Pseudomonadales</taxon>
        <taxon>Pseudomonadaceae</taxon>
        <taxon>Pseudomonas</taxon>
    </lineage>
</organism>
<dbReference type="PANTHER" id="PTHR46609">
    <property type="entry name" value="EXONUCLEASE, PHAGE-TYPE/RECB, C-TERMINAL DOMAIN-CONTAINING PROTEIN"/>
    <property type="match status" value="1"/>
</dbReference>